<comment type="similarity">
    <text evidence="1 11">Belongs to the DnaX/STICHEL family.</text>
</comment>
<name>A0A932I048_UNCTE</name>
<dbReference type="GO" id="GO:0003677">
    <property type="term" value="F:DNA binding"/>
    <property type="evidence" value="ECO:0007669"/>
    <property type="project" value="InterPro"/>
</dbReference>
<dbReference type="NCBIfam" id="NF004046">
    <property type="entry name" value="PRK05563.1"/>
    <property type="match status" value="1"/>
</dbReference>
<keyword evidence="5" id="KW-0479">Metal-binding</keyword>
<proteinExistence type="inferred from homology"/>
<dbReference type="InterPro" id="IPR022754">
    <property type="entry name" value="DNA_pol_III_gamma-3"/>
</dbReference>
<keyword evidence="4 11" id="KW-0235">DNA replication</keyword>
<dbReference type="Gene3D" id="3.40.50.300">
    <property type="entry name" value="P-loop containing nucleotide triphosphate hydrolases"/>
    <property type="match status" value="1"/>
</dbReference>
<evidence type="ECO:0000256" key="6">
    <source>
        <dbReference type="ARBA" id="ARBA00022741"/>
    </source>
</evidence>
<dbReference type="SUPFAM" id="SSF52540">
    <property type="entry name" value="P-loop containing nucleoside triphosphate hydrolases"/>
    <property type="match status" value="1"/>
</dbReference>
<dbReference type="Pfam" id="PF12169">
    <property type="entry name" value="DNA_pol3_gamma3"/>
    <property type="match status" value="1"/>
</dbReference>
<dbReference type="InterPro" id="IPR012763">
    <property type="entry name" value="DNA_pol_III_sug/sutau_N"/>
</dbReference>
<evidence type="ECO:0000256" key="9">
    <source>
        <dbReference type="ARBA" id="ARBA00022932"/>
    </source>
</evidence>
<feature type="region of interest" description="Disordered" evidence="12">
    <location>
        <begin position="383"/>
        <end position="443"/>
    </location>
</feature>
<evidence type="ECO:0000256" key="1">
    <source>
        <dbReference type="ARBA" id="ARBA00006360"/>
    </source>
</evidence>
<dbReference type="InterPro" id="IPR003593">
    <property type="entry name" value="AAA+_ATPase"/>
</dbReference>
<dbReference type="Proteomes" id="UP000782312">
    <property type="component" value="Unassembled WGS sequence"/>
</dbReference>
<evidence type="ECO:0000256" key="11">
    <source>
        <dbReference type="RuleBase" id="RU364063"/>
    </source>
</evidence>
<dbReference type="GO" id="GO:0003887">
    <property type="term" value="F:DNA-directed DNA polymerase activity"/>
    <property type="evidence" value="ECO:0007669"/>
    <property type="project" value="UniProtKB-KW"/>
</dbReference>
<evidence type="ECO:0000313" key="14">
    <source>
        <dbReference type="EMBL" id="MBI3126844.1"/>
    </source>
</evidence>
<keyword evidence="6 11" id="KW-0547">Nucleotide-binding</keyword>
<dbReference type="GO" id="GO:0046872">
    <property type="term" value="F:metal ion binding"/>
    <property type="evidence" value="ECO:0007669"/>
    <property type="project" value="UniProtKB-KW"/>
</dbReference>
<dbReference type="Pfam" id="PF22608">
    <property type="entry name" value="DNAX_ATPase_lid"/>
    <property type="match status" value="1"/>
</dbReference>
<comment type="function">
    <text evidence="11">DNA polymerase III is a complex, multichain enzyme responsible for most of the replicative synthesis in bacteria. This DNA polymerase also exhibits 3' to 5' exonuclease activity.</text>
</comment>
<evidence type="ECO:0000256" key="8">
    <source>
        <dbReference type="ARBA" id="ARBA00022840"/>
    </source>
</evidence>
<keyword evidence="7" id="KW-0862">Zinc</keyword>
<dbReference type="GO" id="GO:0005524">
    <property type="term" value="F:ATP binding"/>
    <property type="evidence" value="ECO:0007669"/>
    <property type="project" value="UniProtKB-KW"/>
</dbReference>
<dbReference type="EMBL" id="JACPUR010000013">
    <property type="protein sequence ID" value="MBI3126844.1"/>
    <property type="molecule type" value="Genomic_DNA"/>
</dbReference>
<keyword evidence="9 11" id="KW-0239">DNA-directed DNA polymerase</keyword>
<dbReference type="Gene3D" id="1.10.8.60">
    <property type="match status" value="1"/>
</dbReference>
<comment type="catalytic activity">
    <reaction evidence="10 11">
        <text>DNA(n) + a 2'-deoxyribonucleoside 5'-triphosphate = DNA(n+1) + diphosphate</text>
        <dbReference type="Rhea" id="RHEA:22508"/>
        <dbReference type="Rhea" id="RHEA-COMP:17339"/>
        <dbReference type="Rhea" id="RHEA-COMP:17340"/>
        <dbReference type="ChEBI" id="CHEBI:33019"/>
        <dbReference type="ChEBI" id="CHEBI:61560"/>
        <dbReference type="ChEBI" id="CHEBI:173112"/>
        <dbReference type="EC" id="2.7.7.7"/>
    </reaction>
</comment>
<protein>
    <recommendedName>
        <fullName evidence="11">DNA polymerase III subunit gamma/tau</fullName>
        <ecNumber evidence="11">2.7.7.7</ecNumber>
    </recommendedName>
</protein>
<dbReference type="FunFam" id="1.10.8.60:FF:000013">
    <property type="entry name" value="DNA polymerase III subunit gamma/tau"/>
    <property type="match status" value="1"/>
</dbReference>
<dbReference type="EC" id="2.7.7.7" evidence="11"/>
<dbReference type="FunFam" id="3.40.50.300:FF:000014">
    <property type="entry name" value="DNA polymerase III subunit gamma/tau"/>
    <property type="match status" value="1"/>
</dbReference>
<keyword evidence="8 11" id="KW-0067">ATP-binding</keyword>
<evidence type="ECO:0000256" key="10">
    <source>
        <dbReference type="ARBA" id="ARBA00049244"/>
    </source>
</evidence>
<evidence type="ECO:0000256" key="7">
    <source>
        <dbReference type="ARBA" id="ARBA00022833"/>
    </source>
</evidence>
<organism evidence="14 15">
    <name type="scientific">Tectimicrobiota bacterium</name>
    <dbReference type="NCBI Taxonomy" id="2528274"/>
    <lineage>
        <taxon>Bacteria</taxon>
        <taxon>Pseudomonadati</taxon>
        <taxon>Nitrospinota/Tectimicrobiota group</taxon>
        <taxon>Candidatus Tectimicrobiota</taxon>
    </lineage>
</organism>
<comment type="subunit">
    <text evidence="11">DNA polymerase III contains a core (composed of alpha, epsilon and theta chains) that associates with a tau subunit. This core dimerizes to form the POLIII' complex. PolIII' associates with the gamma complex (composed of gamma, delta, delta', psi and chi chains) and with the beta chain to form the complete DNA polymerase III complex.</text>
</comment>
<feature type="domain" description="AAA+ ATPase" evidence="13">
    <location>
        <begin position="37"/>
        <end position="181"/>
    </location>
</feature>
<dbReference type="Gene3D" id="1.20.272.10">
    <property type="match status" value="1"/>
</dbReference>
<dbReference type="NCBIfam" id="TIGR02397">
    <property type="entry name" value="dnaX_nterm"/>
    <property type="match status" value="1"/>
</dbReference>
<evidence type="ECO:0000256" key="4">
    <source>
        <dbReference type="ARBA" id="ARBA00022705"/>
    </source>
</evidence>
<evidence type="ECO:0000256" key="5">
    <source>
        <dbReference type="ARBA" id="ARBA00022723"/>
    </source>
</evidence>
<evidence type="ECO:0000256" key="3">
    <source>
        <dbReference type="ARBA" id="ARBA00022695"/>
    </source>
</evidence>
<sequence length="580" mass="63014">MAFIGSARKWRPQRFEELIGQDHVRRTLSNGLAAGRVAAAYLFSGTRGVGKTTTARILAKALNCESSDKPVPEPCNACGSCQEIARGAHPDILEIDGATYRGIDNVRELQEKLQFRPLRGRYKVIIIDEVHQITGPAFNALLKTVEEPPPHVAFIFATTELQKVPDTILSRCQVFEFRRISLGQVAAQLARIVKEQKIKAEEGALRLIARMGEGSMRDAQSILDQALAYSGEGTLTAQAAEEVLGVPSSEVYQSIASAVAARDARAALAGLAGIFEAGHDLRFFCANLLEFLRDCMVLQAAGEGEELFDAGPEEMEARREIAGRLSFAETHQAYAILQRAEAELRGSDHPRMTLELALLRMCQIEPLADLGRLMERLESLVPGGAARPQAPPPPPPPPAFRAEESRPPAPAAGPEPHPAPGGADAPARAPRERAAAVASPEWDPAEARRIWGEAVDSLKPARQVLFKGAQLEFEGPGRLRLRVAPANGHAQTIDLVRDTLPLIEAHFARHAPWPVRIAVEAPSPVAPAAEPARDDARRKEEQAAIQEVVDLFNGQIVDDRPYRGRRAGVPRAAEDFQGED</sequence>
<evidence type="ECO:0000256" key="12">
    <source>
        <dbReference type="SAM" id="MobiDB-lite"/>
    </source>
</evidence>
<evidence type="ECO:0000313" key="15">
    <source>
        <dbReference type="Proteomes" id="UP000782312"/>
    </source>
</evidence>
<dbReference type="InterPro" id="IPR027417">
    <property type="entry name" value="P-loop_NTPase"/>
</dbReference>
<dbReference type="SMART" id="SM00382">
    <property type="entry name" value="AAA"/>
    <property type="match status" value="1"/>
</dbReference>
<dbReference type="GO" id="GO:0009360">
    <property type="term" value="C:DNA polymerase III complex"/>
    <property type="evidence" value="ECO:0007669"/>
    <property type="project" value="InterPro"/>
</dbReference>
<dbReference type="SUPFAM" id="SSF48019">
    <property type="entry name" value="post-AAA+ oligomerization domain-like"/>
    <property type="match status" value="1"/>
</dbReference>
<keyword evidence="3 11" id="KW-0548">Nucleotidyltransferase</keyword>
<comment type="caution">
    <text evidence="14">The sequence shown here is derived from an EMBL/GenBank/DDBJ whole genome shotgun (WGS) entry which is preliminary data.</text>
</comment>
<dbReference type="InterPro" id="IPR008921">
    <property type="entry name" value="DNA_pol3_clamp-load_cplx_C"/>
</dbReference>
<accession>A0A932I048</accession>
<feature type="compositionally biased region" description="Pro residues" evidence="12">
    <location>
        <begin position="407"/>
        <end position="419"/>
    </location>
</feature>
<feature type="compositionally biased region" description="Pro residues" evidence="12">
    <location>
        <begin position="389"/>
        <end position="399"/>
    </location>
</feature>
<reference evidence="14" key="1">
    <citation type="submission" date="2020-07" db="EMBL/GenBank/DDBJ databases">
        <title>Huge and variable diversity of episymbiotic CPR bacteria and DPANN archaea in groundwater ecosystems.</title>
        <authorList>
            <person name="He C.Y."/>
            <person name="Keren R."/>
            <person name="Whittaker M."/>
            <person name="Farag I.F."/>
            <person name="Doudna J."/>
            <person name="Cate J.H.D."/>
            <person name="Banfield J.F."/>
        </authorList>
    </citation>
    <scope>NUCLEOTIDE SEQUENCE</scope>
    <source>
        <strain evidence="14">NC_groundwater_763_Ag_S-0.2um_68_21</strain>
    </source>
</reference>
<dbReference type="PANTHER" id="PTHR11669">
    <property type="entry name" value="REPLICATION FACTOR C / DNA POLYMERASE III GAMMA-TAU SUBUNIT"/>
    <property type="match status" value="1"/>
</dbReference>
<dbReference type="CDD" id="cd00009">
    <property type="entry name" value="AAA"/>
    <property type="match status" value="1"/>
</dbReference>
<dbReference type="CDD" id="cd18137">
    <property type="entry name" value="HLD_clamp_pol_III_gamma_tau"/>
    <property type="match status" value="1"/>
</dbReference>
<dbReference type="AlphaFoldDB" id="A0A932I048"/>
<evidence type="ECO:0000259" key="13">
    <source>
        <dbReference type="SMART" id="SM00382"/>
    </source>
</evidence>
<dbReference type="InterPro" id="IPR050238">
    <property type="entry name" value="DNA_Rep/Repair_Clamp_Loader"/>
</dbReference>
<feature type="region of interest" description="Disordered" evidence="12">
    <location>
        <begin position="561"/>
        <end position="580"/>
    </location>
</feature>
<dbReference type="GO" id="GO:0006261">
    <property type="term" value="P:DNA-templated DNA replication"/>
    <property type="evidence" value="ECO:0007669"/>
    <property type="project" value="TreeGrafter"/>
</dbReference>
<gene>
    <name evidence="11 14" type="primary">dnaX</name>
    <name evidence="14" type="ORF">HYZ11_04495</name>
</gene>
<dbReference type="InterPro" id="IPR045085">
    <property type="entry name" value="HLD_clamp_pol_III_gamma_tau"/>
</dbReference>
<keyword evidence="2 11" id="KW-0808">Transferase</keyword>
<dbReference type="PANTHER" id="PTHR11669:SF0">
    <property type="entry name" value="PROTEIN STICHEL-LIKE 2"/>
    <property type="match status" value="1"/>
</dbReference>
<dbReference type="Pfam" id="PF13177">
    <property type="entry name" value="DNA_pol3_delta2"/>
    <property type="match status" value="1"/>
</dbReference>
<evidence type="ECO:0000256" key="2">
    <source>
        <dbReference type="ARBA" id="ARBA00022679"/>
    </source>
</evidence>